<dbReference type="AlphaFoldDB" id="A0A2S4VDB4"/>
<feature type="compositionally biased region" description="Polar residues" evidence="3">
    <location>
        <begin position="887"/>
        <end position="905"/>
    </location>
</feature>
<sequence>MESSPITNDNTDRISDPPTIPDQQVSSPTIDADRASPALKPSGTNPPVKRGIAAAIAAFEKGAGDKPTSPRASPAVVRKSTAFSHSQEPLQPTNIDNIANQPTDETPVKPTDETSVKPADEAPIKSADEAPVKPASASKPLSASKSASPVKPGSPVKKEPTAAGKKSEPATAKAHTRPSGATATTKAPVRPSTATRPPPGRTATKPSAPPALGASRRTSIISTATRVPPKTTTTSAVAATGTARKLPLNNTASTGLRNAQGTLAPARKLSTAPSATIAKTATTKPAAHASSQATAELESKLSQTESQLAAKSEELANLEGRLEEATKSAAAEREKLSAEIESLNAKLEEIANAPQPEASQPEPAISTAEHDAMKADLEAAKVRITELEGLIDSHQKEQVELQNRHSESSSEVAQLEESVKELKQQLEEAIVSKEASIAEAASQHAKELDAKLDEARTEFEAQKSALESQLGELERQTKEVQSEAATQLETTLATELTKKTEEISQKHSEELEELKAQHASQVETLTSEHESALQSLRETLDAKVETAEKAFAESQDATASSDAARKEEHALELATAIEEAKSIAKEELESSIAALKEEHAAALAKLESELLEAQEAKSAVNNELDELKAQNQAFNAEKQVLEERLSADIEALKTEHALQLEQEYHRAKDELNEAHIDQLKSFRQTSQESTEQASHDLPLLQSHKAELEAIRSALLSDFASEKATIEAEFEQAKLELSALHSDLLSTQKSKQDHSEKIDRLTGELETARVALAELEAKANEPVKSDELEELQRVLEKTQSDAEDQKLALEKEQAELVANFEHARELHSQETTQHIEEKTLLQKELATFRDRVESADERIKMSQALVDELSQTIEQEMCKKEELERQLKNQQHKSPTGSSPIISEANGHTNTNLIELHEAHNLKILELTNEVEKWKDIAAKKEDEAEEKQFRIKLLEEMIEKDDDDVDENDNDNDDNEHHKEEISNPNTAFANKHVLGDDDDDDDRHHHQEDLETHHSKIQAEGSPANNYGQDLSIKFVA</sequence>
<dbReference type="PANTHER" id="PTHR18870:SF9">
    <property type="entry name" value="PROTEIN TAG-278-RELATED"/>
    <property type="match status" value="1"/>
</dbReference>
<evidence type="ECO:0000256" key="3">
    <source>
        <dbReference type="SAM" id="MobiDB-lite"/>
    </source>
</evidence>
<feature type="region of interest" description="Disordered" evidence="3">
    <location>
        <begin position="349"/>
        <end position="370"/>
    </location>
</feature>
<dbReference type="VEuPathDB" id="FungiDB:PSTT_08272"/>
<feature type="coiled-coil region" evidence="2">
    <location>
        <begin position="578"/>
        <end position="677"/>
    </location>
</feature>
<accession>A0A2S4VDB4</accession>
<feature type="compositionally biased region" description="Polar residues" evidence="3">
    <location>
        <begin position="81"/>
        <end position="104"/>
    </location>
</feature>
<feature type="compositionally biased region" description="Low complexity" evidence="3">
    <location>
        <begin position="222"/>
        <end position="243"/>
    </location>
</feature>
<feature type="region of interest" description="Disordered" evidence="3">
    <location>
        <begin position="502"/>
        <end position="530"/>
    </location>
</feature>
<feature type="compositionally biased region" description="Low complexity" evidence="3">
    <location>
        <begin position="351"/>
        <end position="364"/>
    </location>
</feature>
<feature type="compositionally biased region" description="Basic and acidic residues" evidence="3">
    <location>
        <begin position="502"/>
        <end position="516"/>
    </location>
</feature>
<feature type="compositionally biased region" description="Polar residues" evidence="3">
    <location>
        <begin position="248"/>
        <end position="261"/>
    </location>
</feature>
<dbReference type="EMBL" id="PKSL01000074">
    <property type="protein sequence ID" value="POW07475.1"/>
    <property type="molecule type" value="Genomic_DNA"/>
</dbReference>
<feature type="compositionally biased region" description="Low complexity" evidence="3">
    <location>
        <begin position="132"/>
        <end position="155"/>
    </location>
</feature>
<keyword evidence="1 2" id="KW-0175">Coiled coil</keyword>
<feature type="region of interest" description="Disordered" evidence="3">
    <location>
        <begin position="1"/>
        <end position="308"/>
    </location>
</feature>
<feature type="compositionally biased region" description="Basic and acidic residues" evidence="3">
    <location>
        <begin position="156"/>
        <end position="168"/>
    </location>
</feature>
<protein>
    <submittedName>
        <fullName evidence="4">Uncharacterized protein</fullName>
    </submittedName>
</protein>
<organism evidence="4 5">
    <name type="scientific">Puccinia striiformis</name>
    <dbReference type="NCBI Taxonomy" id="27350"/>
    <lineage>
        <taxon>Eukaryota</taxon>
        <taxon>Fungi</taxon>
        <taxon>Dikarya</taxon>
        <taxon>Basidiomycota</taxon>
        <taxon>Pucciniomycotina</taxon>
        <taxon>Pucciniomycetes</taxon>
        <taxon>Pucciniales</taxon>
        <taxon>Pucciniaceae</taxon>
        <taxon>Puccinia</taxon>
    </lineage>
</organism>
<reference evidence="4" key="1">
    <citation type="submission" date="2017-12" db="EMBL/GenBank/DDBJ databases">
        <title>Gene loss provides genomic basis for host adaptation in cereal stripe rust fungi.</title>
        <authorList>
            <person name="Xia C."/>
        </authorList>
    </citation>
    <scope>NUCLEOTIDE SEQUENCE [LARGE SCALE GENOMIC DNA]</scope>
    <source>
        <strain evidence="4">93-210</strain>
    </source>
</reference>
<dbReference type="Proteomes" id="UP000239156">
    <property type="component" value="Unassembled WGS sequence"/>
</dbReference>
<name>A0A2S4VDB4_9BASI</name>
<feature type="compositionally biased region" description="Basic and acidic residues" evidence="3">
    <location>
        <begin position="1003"/>
        <end position="1015"/>
    </location>
</feature>
<feature type="region of interest" description="Disordered" evidence="3">
    <location>
        <begin position="960"/>
        <end position="1038"/>
    </location>
</feature>
<dbReference type="PANTHER" id="PTHR18870">
    <property type="entry name" value="PROTEIN TAG-278-RELATED"/>
    <property type="match status" value="1"/>
</dbReference>
<evidence type="ECO:0000256" key="1">
    <source>
        <dbReference type="ARBA" id="ARBA00023054"/>
    </source>
</evidence>
<dbReference type="SUPFAM" id="SSF58113">
    <property type="entry name" value="Apolipoprotein A-I"/>
    <property type="match status" value="1"/>
</dbReference>
<keyword evidence="5" id="KW-1185">Reference proteome</keyword>
<evidence type="ECO:0000313" key="4">
    <source>
        <dbReference type="EMBL" id="POW07475.1"/>
    </source>
</evidence>
<feature type="compositionally biased region" description="Basic and acidic residues" evidence="3">
    <location>
        <begin position="106"/>
        <end position="131"/>
    </location>
</feature>
<evidence type="ECO:0000256" key="2">
    <source>
        <dbReference type="SAM" id="Coils"/>
    </source>
</evidence>
<dbReference type="VEuPathDB" id="FungiDB:PSHT_09046"/>
<evidence type="ECO:0000313" key="5">
    <source>
        <dbReference type="Proteomes" id="UP000239156"/>
    </source>
</evidence>
<feature type="compositionally biased region" description="Low complexity" evidence="3">
    <location>
        <begin position="270"/>
        <end position="291"/>
    </location>
</feature>
<feature type="coiled-coil region" evidence="2">
    <location>
        <begin position="923"/>
        <end position="957"/>
    </location>
</feature>
<feature type="region of interest" description="Disordered" evidence="3">
    <location>
        <begin position="882"/>
        <end position="905"/>
    </location>
</feature>
<dbReference type="Gene3D" id="1.10.287.1490">
    <property type="match status" value="1"/>
</dbReference>
<gene>
    <name evidence="4" type="ORF">PSTT_08272</name>
</gene>
<proteinExistence type="predicted"/>
<feature type="compositionally biased region" description="Acidic residues" evidence="3">
    <location>
        <begin position="960"/>
        <end position="974"/>
    </location>
</feature>
<comment type="caution">
    <text evidence="4">The sequence shown here is derived from an EMBL/GenBank/DDBJ whole genome shotgun (WGS) entry which is preliminary data.</text>
</comment>